<evidence type="ECO:0000313" key="4">
    <source>
        <dbReference type="EMBL" id="SDM37768.1"/>
    </source>
</evidence>
<dbReference type="AlphaFoldDB" id="A0A1G9SQN0"/>
<evidence type="ECO:0000259" key="3">
    <source>
        <dbReference type="Pfam" id="PF03968"/>
    </source>
</evidence>
<feature type="chain" id="PRO_5011684366" evidence="2">
    <location>
        <begin position="25"/>
        <end position="180"/>
    </location>
</feature>
<sequence>MIRLLARLTALSCLLLAPLAAAQAQIGDSSQPLDTIADRIENLDDQGRTVLTGHVDITQGDRRIMADRVELVWTQPEDGSRGDIERVVATGHVRYFSPFQNATGDLGVYEMGPDTITLTGDVVITQGENVITTTRFVSNLTSGNSNFGEEGNGTPVRAVIYPRRTEPAPATGNGNGTGGR</sequence>
<dbReference type="Proteomes" id="UP000199759">
    <property type="component" value="Unassembled WGS sequence"/>
</dbReference>
<dbReference type="GO" id="GO:0015920">
    <property type="term" value="P:lipopolysaccharide transport"/>
    <property type="evidence" value="ECO:0007669"/>
    <property type="project" value="TreeGrafter"/>
</dbReference>
<dbReference type="PANTHER" id="PTHR36504">
    <property type="entry name" value="LIPOPOLYSACCHARIDE EXPORT SYSTEM PROTEIN LPTA"/>
    <property type="match status" value="1"/>
</dbReference>
<reference evidence="4 5" key="1">
    <citation type="submission" date="2016-10" db="EMBL/GenBank/DDBJ databases">
        <authorList>
            <person name="de Groot N.N."/>
        </authorList>
    </citation>
    <scope>NUCLEOTIDE SEQUENCE [LARGE SCALE GENOMIC DNA]</scope>
    <source>
        <strain evidence="4 5">DSM 16077</strain>
    </source>
</reference>
<feature type="signal peptide" evidence="2">
    <location>
        <begin position="1"/>
        <end position="24"/>
    </location>
</feature>
<accession>A0A1G9SQN0</accession>
<protein>
    <submittedName>
        <fullName evidence="4">Lipopolysaccharide export system protein LptA</fullName>
    </submittedName>
</protein>
<feature type="domain" description="Organic solvent tolerance-like N-terminal" evidence="3">
    <location>
        <begin position="37"/>
        <end position="142"/>
    </location>
</feature>
<evidence type="ECO:0000256" key="1">
    <source>
        <dbReference type="ARBA" id="ARBA00022729"/>
    </source>
</evidence>
<keyword evidence="5" id="KW-1185">Reference proteome</keyword>
<keyword evidence="1 2" id="KW-0732">Signal</keyword>
<dbReference type="GO" id="GO:0017089">
    <property type="term" value="F:glycolipid transfer activity"/>
    <property type="evidence" value="ECO:0007669"/>
    <property type="project" value="TreeGrafter"/>
</dbReference>
<dbReference type="STRING" id="144026.SAMN04488568_11041"/>
<organism evidence="4 5">
    <name type="scientific">Maricaulis salignorans</name>
    <dbReference type="NCBI Taxonomy" id="144026"/>
    <lineage>
        <taxon>Bacteria</taxon>
        <taxon>Pseudomonadati</taxon>
        <taxon>Pseudomonadota</taxon>
        <taxon>Alphaproteobacteria</taxon>
        <taxon>Maricaulales</taxon>
        <taxon>Maricaulaceae</taxon>
        <taxon>Maricaulis</taxon>
    </lineage>
</organism>
<dbReference type="OrthoDB" id="7171889at2"/>
<dbReference type="EMBL" id="FNHG01000010">
    <property type="protein sequence ID" value="SDM37768.1"/>
    <property type="molecule type" value="Genomic_DNA"/>
</dbReference>
<gene>
    <name evidence="4" type="ORF">SAMN04488568_11041</name>
</gene>
<dbReference type="InterPro" id="IPR052037">
    <property type="entry name" value="LPS_export_LptA"/>
</dbReference>
<evidence type="ECO:0000256" key="2">
    <source>
        <dbReference type="SAM" id="SignalP"/>
    </source>
</evidence>
<dbReference type="InterPro" id="IPR005653">
    <property type="entry name" value="OstA-like_N"/>
</dbReference>
<dbReference type="GO" id="GO:0009279">
    <property type="term" value="C:cell outer membrane"/>
    <property type="evidence" value="ECO:0007669"/>
    <property type="project" value="TreeGrafter"/>
</dbReference>
<proteinExistence type="predicted"/>
<evidence type="ECO:0000313" key="5">
    <source>
        <dbReference type="Proteomes" id="UP000199759"/>
    </source>
</evidence>
<dbReference type="RefSeq" id="WP_091769961.1">
    <property type="nucleotide sequence ID" value="NZ_FNHG01000010.1"/>
</dbReference>
<dbReference type="Gene3D" id="2.60.450.10">
    <property type="entry name" value="Lipopolysaccharide (LPS) transport protein A like domain"/>
    <property type="match status" value="1"/>
</dbReference>
<dbReference type="Pfam" id="PF03968">
    <property type="entry name" value="LptD_N"/>
    <property type="match status" value="1"/>
</dbReference>
<dbReference type="PANTHER" id="PTHR36504:SF1">
    <property type="entry name" value="LIPOPOLYSACCHARIDE EXPORT SYSTEM PROTEIN LPTA"/>
    <property type="match status" value="1"/>
</dbReference>
<dbReference type="GO" id="GO:0030288">
    <property type="term" value="C:outer membrane-bounded periplasmic space"/>
    <property type="evidence" value="ECO:0007669"/>
    <property type="project" value="TreeGrafter"/>
</dbReference>
<name>A0A1G9SQN0_9PROT</name>